<keyword evidence="3" id="KW-1185">Reference proteome</keyword>
<evidence type="ECO:0000313" key="3">
    <source>
        <dbReference type="Proteomes" id="UP000267821"/>
    </source>
</evidence>
<evidence type="ECO:0000313" key="2">
    <source>
        <dbReference type="EMBL" id="RPB25766.1"/>
    </source>
</evidence>
<feature type="region of interest" description="Disordered" evidence="1">
    <location>
        <begin position="28"/>
        <end position="56"/>
    </location>
</feature>
<feature type="region of interest" description="Disordered" evidence="1">
    <location>
        <begin position="173"/>
        <end position="192"/>
    </location>
</feature>
<evidence type="ECO:0000256" key="1">
    <source>
        <dbReference type="SAM" id="MobiDB-lite"/>
    </source>
</evidence>
<organism evidence="2 3">
    <name type="scientific">Terfezia boudieri ATCC MYA-4762</name>
    <dbReference type="NCBI Taxonomy" id="1051890"/>
    <lineage>
        <taxon>Eukaryota</taxon>
        <taxon>Fungi</taxon>
        <taxon>Dikarya</taxon>
        <taxon>Ascomycota</taxon>
        <taxon>Pezizomycotina</taxon>
        <taxon>Pezizomycetes</taxon>
        <taxon>Pezizales</taxon>
        <taxon>Pezizaceae</taxon>
        <taxon>Terfezia</taxon>
    </lineage>
</organism>
<dbReference type="AlphaFoldDB" id="A0A3N4LSB5"/>
<dbReference type="Proteomes" id="UP000267821">
    <property type="component" value="Unassembled WGS sequence"/>
</dbReference>
<name>A0A3N4LSB5_9PEZI</name>
<proteinExistence type="predicted"/>
<reference evidence="2 3" key="1">
    <citation type="journal article" date="2018" name="Nat. Ecol. Evol.">
        <title>Pezizomycetes genomes reveal the molecular basis of ectomycorrhizal truffle lifestyle.</title>
        <authorList>
            <person name="Murat C."/>
            <person name="Payen T."/>
            <person name="Noel B."/>
            <person name="Kuo A."/>
            <person name="Morin E."/>
            <person name="Chen J."/>
            <person name="Kohler A."/>
            <person name="Krizsan K."/>
            <person name="Balestrini R."/>
            <person name="Da Silva C."/>
            <person name="Montanini B."/>
            <person name="Hainaut M."/>
            <person name="Levati E."/>
            <person name="Barry K.W."/>
            <person name="Belfiori B."/>
            <person name="Cichocki N."/>
            <person name="Clum A."/>
            <person name="Dockter R.B."/>
            <person name="Fauchery L."/>
            <person name="Guy J."/>
            <person name="Iotti M."/>
            <person name="Le Tacon F."/>
            <person name="Lindquist E.A."/>
            <person name="Lipzen A."/>
            <person name="Malagnac F."/>
            <person name="Mello A."/>
            <person name="Molinier V."/>
            <person name="Miyauchi S."/>
            <person name="Poulain J."/>
            <person name="Riccioni C."/>
            <person name="Rubini A."/>
            <person name="Sitrit Y."/>
            <person name="Splivallo R."/>
            <person name="Traeger S."/>
            <person name="Wang M."/>
            <person name="Zifcakova L."/>
            <person name="Wipf D."/>
            <person name="Zambonelli A."/>
            <person name="Paolocci F."/>
            <person name="Nowrousian M."/>
            <person name="Ottonello S."/>
            <person name="Baldrian P."/>
            <person name="Spatafora J.W."/>
            <person name="Henrissat B."/>
            <person name="Nagy L.G."/>
            <person name="Aury J.M."/>
            <person name="Wincker P."/>
            <person name="Grigoriev I.V."/>
            <person name="Bonfante P."/>
            <person name="Martin F.M."/>
        </authorList>
    </citation>
    <scope>NUCLEOTIDE SEQUENCE [LARGE SCALE GENOMIC DNA]</scope>
    <source>
        <strain evidence="2 3">ATCC MYA-4762</strain>
    </source>
</reference>
<feature type="compositionally biased region" description="Pro residues" evidence="1">
    <location>
        <begin position="44"/>
        <end position="53"/>
    </location>
</feature>
<protein>
    <submittedName>
        <fullName evidence="2">Uncharacterized protein</fullName>
    </submittedName>
</protein>
<sequence>MSTPTPTLLQTRATPILERKRVGVEQALKRGPPEEGPATFFVYPQPPPLPPNSFPSGVPLNKRLRKLRKRHEQVNRIRFQHDPDILMDEDIVWDAPPPEDRGKGETARNGYWTENEAPRSRAMKFNRRKDSYDLQGWLRNVLRANVSQSQGQDQRGQWDWGRYREEEEEWVWEAPGKREAESDRKVQMTGGRKEEWLSDLNWRLLTERERKEQEELEKMWKRARGEINEEEEKKPAGKKEGRVKKPREDEVDVESEADKEGAEESKKESKKNKKKVEPPPSSPRKNQKLDGWQQKMVKKKRRQARTNLYERIGRV</sequence>
<accession>A0A3N4LSB5</accession>
<feature type="compositionally biased region" description="Basic and acidic residues" evidence="1">
    <location>
        <begin position="214"/>
        <end position="240"/>
    </location>
</feature>
<dbReference type="InParanoid" id="A0A3N4LSB5"/>
<feature type="compositionally biased region" description="Basic and acidic residues" evidence="1">
    <location>
        <begin position="256"/>
        <end position="267"/>
    </location>
</feature>
<gene>
    <name evidence="2" type="ORF">L211DRAFT_866750</name>
</gene>
<dbReference type="EMBL" id="ML121536">
    <property type="protein sequence ID" value="RPB25766.1"/>
    <property type="molecule type" value="Genomic_DNA"/>
</dbReference>
<feature type="compositionally biased region" description="Basic and acidic residues" evidence="1">
    <location>
        <begin position="175"/>
        <end position="192"/>
    </location>
</feature>
<feature type="region of interest" description="Disordered" evidence="1">
    <location>
        <begin position="214"/>
        <end position="315"/>
    </location>
</feature>